<keyword evidence="3" id="KW-1185">Reference proteome</keyword>
<comment type="caution">
    <text evidence="2">The sequence shown here is derived from an EMBL/GenBank/DDBJ whole genome shotgun (WGS) entry which is preliminary data.</text>
</comment>
<gene>
    <name evidence="2" type="ORF">AK812_SmicGene38332</name>
</gene>
<feature type="transmembrane region" description="Helical" evidence="1">
    <location>
        <begin position="119"/>
        <end position="142"/>
    </location>
</feature>
<evidence type="ECO:0000313" key="3">
    <source>
        <dbReference type="Proteomes" id="UP000186817"/>
    </source>
</evidence>
<evidence type="ECO:0000256" key="1">
    <source>
        <dbReference type="SAM" id="Phobius"/>
    </source>
</evidence>
<keyword evidence="1" id="KW-0812">Transmembrane</keyword>
<evidence type="ECO:0000313" key="2">
    <source>
        <dbReference type="EMBL" id="OLP81161.1"/>
    </source>
</evidence>
<sequence length="647" mass="71439">MLSISPSAMAAFSSCAQSRQGLATLRAEKRTAGKIAAKPGKDIWMSFDVRGCLSISLAGASGESSWVILESLTPWRSYQALAGALQGGLGRFLLKDPGQSTEIDHHPWMVFAYRGIRGYLVLFMPICALCMTLVLFFGWILASWHKRIGKELEGAIAVAEPYGRIVAVLPSFGTASSDAIAAAGQGRLAPVFHVPVRSAHGAKAVFPPQHPCPRSDDAPLCEARLCFADRTKEMSSVDRGSVEGECVLSQRAARCCAIGDRRGAWSLPGQIGGDVRLCLCNPLHETSEIFQRPPQNAKAVFPPERSCHPRSDDAPLCEGLFFELELLDSPLPEPPREISSQLLAKVEPKRMLSYVSFHENQQVASQLLAKVEPEHVPAQQCPFPLRPRPGKAKAVRRLCPRWEDAPLCEAGQRRRGARKSLSTSKSSAAEFDASAPGLRNVLVNGEAATYHPASAGNFWYNPVKGYLQNDSHIGTRYRMRILDSWSRPALSPPHEHNDYTIFLKHAVFLERSLAAVMLLVFYITTGILVPKAWTWLQLPSAVSQNSIVGESLVIQGNHRLFETGPWTTTTVDYRDLVFVEYKHIFSVDYKNISSVDYKYSFSEEYKIDFIADLVTFGYKSNFLQRLGCLRDRSNGDLLGTHDGNTTS</sequence>
<protein>
    <submittedName>
        <fullName evidence="2">Uncharacterized protein</fullName>
    </submittedName>
</protein>
<dbReference type="EMBL" id="LSRX01001307">
    <property type="protein sequence ID" value="OLP81161.1"/>
    <property type="molecule type" value="Genomic_DNA"/>
</dbReference>
<reference evidence="2 3" key="1">
    <citation type="submission" date="2016-02" db="EMBL/GenBank/DDBJ databases">
        <title>Genome analysis of coral dinoflagellate symbionts highlights evolutionary adaptations to a symbiotic lifestyle.</title>
        <authorList>
            <person name="Aranda M."/>
            <person name="Li Y."/>
            <person name="Liew Y.J."/>
            <person name="Baumgarten S."/>
            <person name="Simakov O."/>
            <person name="Wilson M."/>
            <person name="Piel J."/>
            <person name="Ashoor H."/>
            <person name="Bougouffa S."/>
            <person name="Bajic V.B."/>
            <person name="Ryu T."/>
            <person name="Ravasi T."/>
            <person name="Bayer T."/>
            <person name="Micklem G."/>
            <person name="Kim H."/>
            <person name="Bhak J."/>
            <person name="Lajeunesse T.C."/>
            <person name="Voolstra C.R."/>
        </authorList>
    </citation>
    <scope>NUCLEOTIDE SEQUENCE [LARGE SCALE GENOMIC DNA]</scope>
    <source>
        <strain evidence="2 3">CCMP2467</strain>
    </source>
</reference>
<accession>A0A1Q9CE16</accession>
<keyword evidence="1" id="KW-1133">Transmembrane helix</keyword>
<dbReference type="OrthoDB" id="10278902at2759"/>
<dbReference type="Proteomes" id="UP000186817">
    <property type="component" value="Unassembled WGS sequence"/>
</dbReference>
<keyword evidence="1" id="KW-0472">Membrane</keyword>
<organism evidence="2 3">
    <name type="scientific">Symbiodinium microadriaticum</name>
    <name type="common">Dinoflagellate</name>
    <name type="synonym">Zooxanthella microadriatica</name>
    <dbReference type="NCBI Taxonomy" id="2951"/>
    <lineage>
        <taxon>Eukaryota</taxon>
        <taxon>Sar</taxon>
        <taxon>Alveolata</taxon>
        <taxon>Dinophyceae</taxon>
        <taxon>Suessiales</taxon>
        <taxon>Symbiodiniaceae</taxon>
        <taxon>Symbiodinium</taxon>
    </lineage>
</organism>
<name>A0A1Q9CE16_SYMMI</name>
<dbReference type="AlphaFoldDB" id="A0A1Q9CE16"/>
<proteinExistence type="predicted"/>